<dbReference type="Proteomes" id="UP001228905">
    <property type="component" value="Unassembled WGS sequence"/>
</dbReference>
<reference evidence="1 2" key="1">
    <citation type="submission" date="2023-07" db="EMBL/GenBank/DDBJ databases">
        <title>Genomic Encyclopedia of Type Strains, Phase IV (KMG-IV): sequencing the most valuable type-strain genomes for metagenomic binning, comparative biology and taxonomic classification.</title>
        <authorList>
            <person name="Goeker M."/>
        </authorList>
    </citation>
    <scope>NUCLEOTIDE SEQUENCE [LARGE SCALE GENOMIC DNA]</scope>
    <source>
        <strain evidence="1 2">DSM 18695</strain>
    </source>
</reference>
<protein>
    <recommendedName>
        <fullName evidence="3">DUF4154 domain-containing protein</fullName>
    </recommendedName>
</protein>
<accession>A0ABU0IXN3</accession>
<dbReference type="EMBL" id="JAUSVS010000014">
    <property type="protein sequence ID" value="MDQ0466763.1"/>
    <property type="molecule type" value="Genomic_DNA"/>
</dbReference>
<evidence type="ECO:0000313" key="2">
    <source>
        <dbReference type="Proteomes" id="UP001228905"/>
    </source>
</evidence>
<evidence type="ECO:0008006" key="3">
    <source>
        <dbReference type="Google" id="ProtNLM"/>
    </source>
</evidence>
<dbReference type="RefSeq" id="WP_307352904.1">
    <property type="nucleotide sequence ID" value="NZ_JAUSVS010000014.1"/>
</dbReference>
<organism evidence="1 2">
    <name type="scientific">Caulobacter ginsengisoli</name>
    <dbReference type="NCBI Taxonomy" id="400775"/>
    <lineage>
        <taxon>Bacteria</taxon>
        <taxon>Pseudomonadati</taxon>
        <taxon>Pseudomonadota</taxon>
        <taxon>Alphaproteobacteria</taxon>
        <taxon>Caulobacterales</taxon>
        <taxon>Caulobacteraceae</taxon>
        <taxon>Caulobacter</taxon>
    </lineage>
</organism>
<comment type="caution">
    <text evidence="1">The sequence shown here is derived from an EMBL/GenBank/DDBJ whole genome shotgun (WGS) entry which is preliminary data.</text>
</comment>
<proteinExistence type="predicted"/>
<evidence type="ECO:0000313" key="1">
    <source>
        <dbReference type="EMBL" id="MDQ0466763.1"/>
    </source>
</evidence>
<name>A0ABU0IXN3_9CAUL</name>
<keyword evidence="2" id="KW-1185">Reference proteome</keyword>
<gene>
    <name evidence="1" type="ORF">QO010_004559</name>
</gene>
<dbReference type="InterPro" id="IPR025293">
    <property type="entry name" value="YfiR/HmsC-like"/>
</dbReference>
<dbReference type="Pfam" id="PF13689">
    <property type="entry name" value="DUF4154"/>
    <property type="match status" value="1"/>
</dbReference>
<sequence length="190" mass="19685">MEVLAIALPPQLDRRALVLGLAGLVAGGAPARAWAGVDETAVKATYLYKFAPFIEWPASTFASPTSPLHICVLGDDAFAGVLEQAAMGQRLDGRPIMVRRLRTADKPTGCHILYLGAGAAKSSGNLLRVLKGSPILTVSDRGGDGQGAIIQFLVKDGRVRFGVDLAAANANGVTISSKLLSLAVLVKPGA</sequence>